<dbReference type="PANTHER" id="PTHR42307:SF2">
    <property type="entry name" value="PUP DEAMIDASE_DEPUPYLASE"/>
    <property type="match status" value="1"/>
</dbReference>
<dbReference type="EMBL" id="MFIW01000100">
    <property type="protein sequence ID" value="OGF96991.1"/>
    <property type="molecule type" value="Genomic_DNA"/>
</dbReference>
<name>A0A1F5YAY6_9BACT</name>
<dbReference type="GO" id="GO:0008233">
    <property type="term" value="F:peptidase activity"/>
    <property type="evidence" value="ECO:0007669"/>
    <property type="project" value="TreeGrafter"/>
</dbReference>
<dbReference type="GO" id="GO:0010498">
    <property type="term" value="P:proteasomal protein catabolic process"/>
    <property type="evidence" value="ECO:0007669"/>
    <property type="project" value="InterPro"/>
</dbReference>
<dbReference type="GO" id="GO:0019941">
    <property type="term" value="P:modification-dependent protein catabolic process"/>
    <property type="evidence" value="ECO:0007669"/>
    <property type="project" value="InterPro"/>
</dbReference>
<organism evidence="1 2">
    <name type="scientific">Candidatus Glassbacteria bacterium RBG_16_58_8</name>
    <dbReference type="NCBI Taxonomy" id="1817866"/>
    <lineage>
        <taxon>Bacteria</taxon>
        <taxon>Candidatus Glassiibacteriota</taxon>
    </lineage>
</organism>
<dbReference type="GO" id="GO:0070490">
    <property type="term" value="P:protein pupylation"/>
    <property type="evidence" value="ECO:0007669"/>
    <property type="project" value="TreeGrafter"/>
</dbReference>
<proteinExistence type="predicted"/>
<dbReference type="GO" id="GO:0016811">
    <property type="term" value="F:hydrolase activity, acting on carbon-nitrogen (but not peptide) bonds, in linear amides"/>
    <property type="evidence" value="ECO:0007669"/>
    <property type="project" value="TreeGrafter"/>
</dbReference>
<gene>
    <name evidence="1" type="ORF">A2Z06_00855</name>
</gene>
<feature type="non-terminal residue" evidence="1">
    <location>
        <position position="360"/>
    </location>
</feature>
<dbReference type="InterPro" id="IPR004347">
    <property type="entry name" value="Pup_ligase/deamidase"/>
</dbReference>
<dbReference type="GO" id="GO:0005524">
    <property type="term" value="F:ATP binding"/>
    <property type="evidence" value="ECO:0007669"/>
    <property type="project" value="TreeGrafter"/>
</dbReference>
<evidence type="ECO:0000313" key="1">
    <source>
        <dbReference type="EMBL" id="OGF96991.1"/>
    </source>
</evidence>
<dbReference type="PANTHER" id="PTHR42307">
    <property type="entry name" value="PUP DEAMIDASE/DEPUPYLASE"/>
    <property type="match status" value="1"/>
</dbReference>
<protein>
    <submittedName>
        <fullName evidence="1">Proteasome accessory factor PafA2</fullName>
    </submittedName>
</protein>
<evidence type="ECO:0000313" key="2">
    <source>
        <dbReference type="Proteomes" id="UP000179034"/>
    </source>
</evidence>
<dbReference type="GO" id="GO:0000502">
    <property type="term" value="C:proteasome complex"/>
    <property type="evidence" value="ECO:0007669"/>
    <property type="project" value="UniProtKB-KW"/>
</dbReference>
<dbReference type="Proteomes" id="UP000179034">
    <property type="component" value="Unassembled WGS sequence"/>
</dbReference>
<accession>A0A1F5YAY6</accession>
<comment type="caution">
    <text evidence="1">The sequence shown here is derived from an EMBL/GenBank/DDBJ whole genome shotgun (WGS) entry which is preliminary data.</text>
</comment>
<keyword evidence="1" id="KW-0647">Proteasome</keyword>
<sequence length="360" mass="41027">MTPARIVGTETEFGIFAHHAKGFDPLTHSILLVNSLPLPYKDVIWDYTEESPLMDIRGFKVDGEAEIPDEEENRTINRLLINGGRLYVDSAHPEYSTPECLNARELVAYESAGERIVDRSREEANKVTSKELILYKNNIDSQGNSYGYHENYLIPREIPFQRIIDCMTPFLVTRQIFCGSGKIHHRGKDLECPFQISQRADLIEKRIGLETMNRRPLINTRDEPHADRERYRRLHVIVGDSNMSEYSTYMKVGLTALVLGVLEGGGSFGVELEDPVRAIRQVSRDPSCRVRVGLVDGRRMTAVEVQRVYLELVDGYYSGVRRDGVVEDLIRRWGYVLGVLGEDPMGLSREVDWVIKKGLL</sequence>
<reference evidence="1 2" key="1">
    <citation type="journal article" date="2016" name="Nat. Commun.">
        <title>Thousands of microbial genomes shed light on interconnected biogeochemical processes in an aquifer system.</title>
        <authorList>
            <person name="Anantharaman K."/>
            <person name="Brown C.T."/>
            <person name="Hug L.A."/>
            <person name="Sharon I."/>
            <person name="Castelle C.J."/>
            <person name="Probst A.J."/>
            <person name="Thomas B.C."/>
            <person name="Singh A."/>
            <person name="Wilkins M.J."/>
            <person name="Karaoz U."/>
            <person name="Brodie E.L."/>
            <person name="Williams K.H."/>
            <person name="Hubbard S.S."/>
            <person name="Banfield J.F."/>
        </authorList>
    </citation>
    <scope>NUCLEOTIDE SEQUENCE [LARGE SCALE GENOMIC DNA]</scope>
</reference>
<dbReference type="Pfam" id="PF03136">
    <property type="entry name" value="Pup_ligase"/>
    <property type="match status" value="1"/>
</dbReference>
<dbReference type="AlphaFoldDB" id="A0A1F5YAY6"/>